<dbReference type="RefSeq" id="WP_145069152.1">
    <property type="nucleotide sequence ID" value="NZ_CP036287.1"/>
</dbReference>
<feature type="domain" description="Cytochrome c" evidence="6">
    <location>
        <begin position="43"/>
        <end position="139"/>
    </location>
</feature>
<gene>
    <name evidence="7" type="ORF">Pla133_44610</name>
</gene>
<dbReference type="GO" id="GO:0009055">
    <property type="term" value="F:electron transfer activity"/>
    <property type="evidence" value="ECO:0007669"/>
    <property type="project" value="InterPro"/>
</dbReference>
<dbReference type="SUPFAM" id="SSF46626">
    <property type="entry name" value="Cytochrome c"/>
    <property type="match status" value="1"/>
</dbReference>
<dbReference type="GO" id="GO:0020037">
    <property type="term" value="F:heme binding"/>
    <property type="evidence" value="ECO:0007669"/>
    <property type="project" value="InterPro"/>
</dbReference>
<dbReference type="InterPro" id="IPR009056">
    <property type="entry name" value="Cyt_c-like_dom"/>
</dbReference>
<dbReference type="Pfam" id="PF00034">
    <property type="entry name" value="Cytochrom_C"/>
    <property type="match status" value="1"/>
</dbReference>
<dbReference type="InterPro" id="IPR036909">
    <property type="entry name" value="Cyt_c-like_dom_sf"/>
</dbReference>
<evidence type="ECO:0000313" key="8">
    <source>
        <dbReference type="Proteomes" id="UP000316921"/>
    </source>
</evidence>
<evidence type="ECO:0000313" key="7">
    <source>
        <dbReference type="EMBL" id="QDU69342.1"/>
    </source>
</evidence>
<organism evidence="7 8">
    <name type="scientific">Engelhardtia mirabilis</name>
    <dbReference type="NCBI Taxonomy" id="2528011"/>
    <lineage>
        <taxon>Bacteria</taxon>
        <taxon>Pseudomonadati</taxon>
        <taxon>Planctomycetota</taxon>
        <taxon>Planctomycetia</taxon>
        <taxon>Planctomycetia incertae sedis</taxon>
        <taxon>Engelhardtia</taxon>
    </lineage>
</organism>
<dbReference type="Proteomes" id="UP000316921">
    <property type="component" value="Chromosome"/>
</dbReference>
<feature type="signal peptide" evidence="5">
    <location>
        <begin position="1"/>
        <end position="23"/>
    </location>
</feature>
<evidence type="ECO:0000259" key="6">
    <source>
        <dbReference type="PROSITE" id="PS51007"/>
    </source>
</evidence>
<proteinExistence type="predicted"/>
<keyword evidence="3 4" id="KW-0408">Iron</keyword>
<reference evidence="7 8" key="1">
    <citation type="submission" date="2019-02" db="EMBL/GenBank/DDBJ databases">
        <title>Deep-cultivation of Planctomycetes and their phenomic and genomic characterization uncovers novel biology.</title>
        <authorList>
            <person name="Wiegand S."/>
            <person name="Jogler M."/>
            <person name="Boedeker C."/>
            <person name="Pinto D."/>
            <person name="Vollmers J."/>
            <person name="Rivas-Marin E."/>
            <person name="Kohn T."/>
            <person name="Peeters S.H."/>
            <person name="Heuer A."/>
            <person name="Rast P."/>
            <person name="Oberbeckmann S."/>
            <person name="Bunk B."/>
            <person name="Jeske O."/>
            <person name="Meyerdierks A."/>
            <person name="Storesund J.E."/>
            <person name="Kallscheuer N."/>
            <person name="Luecker S."/>
            <person name="Lage O.M."/>
            <person name="Pohl T."/>
            <person name="Merkel B.J."/>
            <person name="Hornburger P."/>
            <person name="Mueller R.-W."/>
            <person name="Bruemmer F."/>
            <person name="Labrenz M."/>
            <person name="Spormann A.M."/>
            <person name="Op den Camp H."/>
            <person name="Overmann J."/>
            <person name="Amann R."/>
            <person name="Jetten M.S.M."/>
            <person name="Mascher T."/>
            <person name="Medema M.H."/>
            <person name="Devos D.P."/>
            <person name="Kaster A.-K."/>
            <person name="Ovreas L."/>
            <person name="Rohde M."/>
            <person name="Galperin M.Y."/>
            <person name="Jogler C."/>
        </authorList>
    </citation>
    <scope>NUCLEOTIDE SEQUENCE [LARGE SCALE GENOMIC DNA]</scope>
    <source>
        <strain evidence="7 8">Pla133</strain>
    </source>
</reference>
<sequence length="139" mass="14734" precursor="true">MLPSPLRLCVLVAPLVLPLVACGGSEPATEGSGDSGPAPAAELDVDAAIAVFEAGTCWTCHGRPHMDMDGFGGPKLAGLDAHWNVADLADFIENPEAWVAKDSRLALLKSEAMVPMNPPPRPISLEDRELLARWLLTLE</sequence>
<dbReference type="PROSITE" id="PS51007">
    <property type="entry name" value="CYTC"/>
    <property type="match status" value="1"/>
</dbReference>
<evidence type="ECO:0000256" key="4">
    <source>
        <dbReference type="PROSITE-ProRule" id="PRU00433"/>
    </source>
</evidence>
<keyword evidence="5" id="KW-0732">Signal</keyword>
<evidence type="ECO:0000256" key="3">
    <source>
        <dbReference type="ARBA" id="ARBA00023004"/>
    </source>
</evidence>
<dbReference type="Gene3D" id="1.10.760.10">
    <property type="entry name" value="Cytochrome c-like domain"/>
    <property type="match status" value="1"/>
</dbReference>
<accession>A0A518BQU1</accession>
<dbReference type="KEGG" id="pbap:Pla133_44610"/>
<feature type="chain" id="PRO_5021711867" evidence="5">
    <location>
        <begin position="24"/>
        <end position="139"/>
    </location>
</feature>
<dbReference type="AlphaFoldDB" id="A0A518BQU1"/>
<keyword evidence="8" id="KW-1185">Reference proteome</keyword>
<dbReference type="GO" id="GO:0046872">
    <property type="term" value="F:metal ion binding"/>
    <property type="evidence" value="ECO:0007669"/>
    <property type="project" value="UniProtKB-KW"/>
</dbReference>
<keyword evidence="1 4" id="KW-0349">Heme</keyword>
<evidence type="ECO:0000256" key="1">
    <source>
        <dbReference type="ARBA" id="ARBA00022617"/>
    </source>
</evidence>
<protein>
    <submittedName>
        <fullName evidence="7">Cytochrome c</fullName>
    </submittedName>
</protein>
<name>A0A518BQU1_9BACT</name>
<dbReference type="EMBL" id="CP036287">
    <property type="protein sequence ID" value="QDU69342.1"/>
    <property type="molecule type" value="Genomic_DNA"/>
</dbReference>
<keyword evidence="2 4" id="KW-0479">Metal-binding</keyword>
<evidence type="ECO:0000256" key="5">
    <source>
        <dbReference type="SAM" id="SignalP"/>
    </source>
</evidence>
<evidence type="ECO:0000256" key="2">
    <source>
        <dbReference type="ARBA" id="ARBA00022723"/>
    </source>
</evidence>